<feature type="domain" description="Inner membrane protein YqiJ N-terminal" evidence="4">
    <location>
        <begin position="10"/>
        <end position="127"/>
    </location>
</feature>
<feature type="transmembrane region" description="Helical" evidence="2">
    <location>
        <begin position="109"/>
        <end position="129"/>
    </location>
</feature>
<keyword evidence="2" id="KW-0472">Membrane</keyword>
<keyword evidence="2" id="KW-1133">Transmembrane helix</keyword>
<protein>
    <submittedName>
        <fullName evidence="5">YqiJ family protein</fullName>
    </submittedName>
</protein>
<feature type="domain" description="Inner membrane protein YqiJ OB-fold" evidence="3">
    <location>
        <begin position="149"/>
        <end position="212"/>
    </location>
</feature>
<gene>
    <name evidence="5" type="ORF">ORJ04_04255</name>
</gene>
<keyword evidence="6" id="KW-1185">Reference proteome</keyword>
<evidence type="ECO:0000313" key="6">
    <source>
        <dbReference type="Proteomes" id="UP001231109"/>
    </source>
</evidence>
<dbReference type="Pfam" id="PF21001">
    <property type="entry name" value="YqiJ_N"/>
    <property type="match status" value="1"/>
</dbReference>
<feature type="transmembrane region" description="Helical" evidence="2">
    <location>
        <begin position="12"/>
        <end position="35"/>
    </location>
</feature>
<comment type="caution">
    <text evidence="5">The sequence shown here is derived from an EMBL/GenBank/DDBJ whole genome shotgun (WGS) entry which is preliminary data.</text>
</comment>
<evidence type="ECO:0000256" key="1">
    <source>
        <dbReference type="SAM" id="MobiDB-lite"/>
    </source>
</evidence>
<organism evidence="5 6">
    <name type="scientific">Rheinheimera baltica</name>
    <dbReference type="NCBI Taxonomy" id="67576"/>
    <lineage>
        <taxon>Bacteria</taxon>
        <taxon>Pseudomonadati</taxon>
        <taxon>Pseudomonadota</taxon>
        <taxon>Gammaproteobacteria</taxon>
        <taxon>Chromatiales</taxon>
        <taxon>Chromatiaceae</taxon>
        <taxon>Rheinheimera</taxon>
    </lineage>
</organism>
<evidence type="ECO:0000256" key="2">
    <source>
        <dbReference type="SAM" id="Phobius"/>
    </source>
</evidence>
<dbReference type="Pfam" id="PF07290">
    <property type="entry name" value="YqiJ_OB"/>
    <property type="match status" value="1"/>
</dbReference>
<evidence type="ECO:0000259" key="4">
    <source>
        <dbReference type="Pfam" id="PF21001"/>
    </source>
</evidence>
<keyword evidence="2" id="KW-0812">Transmembrane</keyword>
<proteinExistence type="predicted"/>
<dbReference type="EMBL" id="JAPJDZ010000006">
    <property type="protein sequence ID" value="MDP5135161.1"/>
    <property type="molecule type" value="Genomic_DNA"/>
</dbReference>
<evidence type="ECO:0000259" key="3">
    <source>
        <dbReference type="Pfam" id="PF07290"/>
    </source>
</evidence>
<sequence length="236" mass="25343">MFSLMLASENMAFSIALVLMLMIAVLEGVAALFGAGVSSALESLLPESELSPHAEVGQIDSDTALSRFLGWLRVGEVPLLMLLVVFLLCFGLLGLLLQGVLHSVLEVLAPGWLAVPIVLLLSLPLVRLGGGVLQGIMPRDETTAVTEDSLLGRIAVITLGTARLGYPAEAKVRDQHGYSHYVQLEPDDAAQEFTQGNEVLLLSRQGAVYKAMLNPNPHLSEQRKAPATTEGFFKKE</sequence>
<dbReference type="InterPro" id="IPR048376">
    <property type="entry name" value="YqiJ_N"/>
</dbReference>
<dbReference type="InterPro" id="IPR010840">
    <property type="entry name" value="YqiJ_OB"/>
</dbReference>
<feature type="region of interest" description="Disordered" evidence="1">
    <location>
        <begin position="215"/>
        <end position="236"/>
    </location>
</feature>
<evidence type="ECO:0000313" key="5">
    <source>
        <dbReference type="EMBL" id="MDP5135161.1"/>
    </source>
</evidence>
<name>A0ABT9HVL0_9GAMM</name>
<reference evidence="5 6" key="1">
    <citation type="submission" date="2022-11" db="EMBL/GenBank/DDBJ databases">
        <title>Viruses from the air-sea interface of a natural surface slick.</title>
        <authorList>
            <person name="Rahlff J."/>
            <person name="Holmfeldt K."/>
        </authorList>
    </citation>
    <scope>NUCLEOTIDE SEQUENCE [LARGE SCALE GENOMIC DNA]</scope>
    <source>
        <strain evidence="5 6">SMS4</strain>
    </source>
</reference>
<feature type="transmembrane region" description="Helical" evidence="2">
    <location>
        <begin position="77"/>
        <end position="97"/>
    </location>
</feature>
<dbReference type="Proteomes" id="UP001231109">
    <property type="component" value="Unassembled WGS sequence"/>
</dbReference>
<accession>A0ABT9HVL0</accession>
<dbReference type="RefSeq" id="WP_051219671.1">
    <property type="nucleotide sequence ID" value="NZ_JAPJDZ010000006.1"/>
</dbReference>